<evidence type="ECO:0000256" key="2">
    <source>
        <dbReference type="ARBA" id="ARBA00010701"/>
    </source>
</evidence>
<dbReference type="GO" id="GO:0005615">
    <property type="term" value="C:extracellular space"/>
    <property type="evidence" value="ECO:0007669"/>
    <property type="project" value="TreeGrafter"/>
</dbReference>
<evidence type="ECO:0000256" key="4">
    <source>
        <dbReference type="RuleBase" id="RU004262"/>
    </source>
</evidence>
<dbReference type="EMBL" id="LNIX01000003">
    <property type="protein sequence ID" value="OXA58190.1"/>
    <property type="molecule type" value="Genomic_DNA"/>
</dbReference>
<dbReference type="InterPro" id="IPR000734">
    <property type="entry name" value="TAG_lipase"/>
</dbReference>
<proteinExistence type="inferred from homology"/>
<evidence type="ECO:0000259" key="6">
    <source>
        <dbReference type="Pfam" id="PF00151"/>
    </source>
</evidence>
<evidence type="ECO:0000256" key="5">
    <source>
        <dbReference type="SAM" id="Phobius"/>
    </source>
</evidence>
<protein>
    <recommendedName>
        <fullName evidence="6">Lipase domain-containing protein</fullName>
    </recommendedName>
</protein>
<dbReference type="AlphaFoldDB" id="A0A226ELL1"/>
<keyword evidence="8" id="KW-1185">Reference proteome</keyword>
<feature type="domain" description="Lipase" evidence="6">
    <location>
        <begin position="80"/>
        <end position="201"/>
    </location>
</feature>
<dbReference type="GO" id="GO:0016298">
    <property type="term" value="F:lipase activity"/>
    <property type="evidence" value="ECO:0007669"/>
    <property type="project" value="InterPro"/>
</dbReference>
<keyword evidence="5" id="KW-1133">Transmembrane helix</keyword>
<dbReference type="PANTHER" id="PTHR11610">
    <property type="entry name" value="LIPASE"/>
    <property type="match status" value="1"/>
</dbReference>
<dbReference type="Pfam" id="PF00151">
    <property type="entry name" value="Lipase"/>
    <property type="match status" value="1"/>
</dbReference>
<feature type="transmembrane region" description="Helical" evidence="5">
    <location>
        <begin position="12"/>
        <end position="29"/>
    </location>
</feature>
<dbReference type="InterPro" id="IPR013818">
    <property type="entry name" value="Lipase"/>
</dbReference>
<evidence type="ECO:0000313" key="7">
    <source>
        <dbReference type="EMBL" id="OXA58190.1"/>
    </source>
</evidence>
<dbReference type="Proteomes" id="UP000198287">
    <property type="component" value="Unassembled WGS sequence"/>
</dbReference>
<comment type="subcellular location">
    <subcellularLocation>
        <location evidence="1">Secreted</location>
    </subcellularLocation>
</comment>
<comment type="caution">
    <text evidence="7">The sequence shown here is derived from an EMBL/GenBank/DDBJ whole genome shotgun (WGS) entry which is preliminary data.</text>
</comment>
<keyword evidence="5" id="KW-0472">Membrane</keyword>
<dbReference type="GO" id="GO:0016042">
    <property type="term" value="P:lipid catabolic process"/>
    <property type="evidence" value="ECO:0007669"/>
    <property type="project" value="TreeGrafter"/>
</dbReference>
<name>A0A226ELL1_FOLCA</name>
<evidence type="ECO:0000256" key="3">
    <source>
        <dbReference type="ARBA" id="ARBA00022525"/>
    </source>
</evidence>
<sequence length="221" mass="24611">MKLPKTKVCSSNVYLILLILCAHIFIHFGQCSSTGEDFDDTLDAVEVEDENTNLGQPLFLDKIMEGLKQLKKDLVGPSDIGQVSFQLFHPSKPKNEQWEIIGTGNSTKIKTTGLKSGKSIKIAIHGFLQTCNISDSNFPEVVFRAYESRKKGEYNFICVDWGPLANPGKISQIMSIFHYPKAVNNTLIVGDATNKLIEALISAKVLKDKEVIDDFTLFARK</sequence>
<reference evidence="7 8" key="1">
    <citation type="submission" date="2015-12" db="EMBL/GenBank/DDBJ databases">
        <title>The genome of Folsomia candida.</title>
        <authorList>
            <person name="Faddeeva A."/>
            <person name="Derks M.F."/>
            <person name="Anvar Y."/>
            <person name="Smit S."/>
            <person name="Van Straalen N."/>
            <person name="Roelofs D."/>
        </authorList>
    </citation>
    <scope>NUCLEOTIDE SEQUENCE [LARGE SCALE GENOMIC DNA]</scope>
    <source>
        <strain evidence="7 8">VU population</strain>
        <tissue evidence="7">Whole body</tissue>
    </source>
</reference>
<gene>
    <name evidence="7" type="ORF">Fcan01_06997</name>
</gene>
<organism evidence="7 8">
    <name type="scientific">Folsomia candida</name>
    <name type="common">Springtail</name>
    <dbReference type="NCBI Taxonomy" id="158441"/>
    <lineage>
        <taxon>Eukaryota</taxon>
        <taxon>Metazoa</taxon>
        <taxon>Ecdysozoa</taxon>
        <taxon>Arthropoda</taxon>
        <taxon>Hexapoda</taxon>
        <taxon>Collembola</taxon>
        <taxon>Entomobryomorpha</taxon>
        <taxon>Isotomoidea</taxon>
        <taxon>Isotomidae</taxon>
        <taxon>Proisotominae</taxon>
        <taxon>Folsomia</taxon>
    </lineage>
</organism>
<dbReference type="Gene3D" id="3.40.50.1820">
    <property type="entry name" value="alpha/beta hydrolase"/>
    <property type="match status" value="1"/>
</dbReference>
<keyword evidence="3" id="KW-0964">Secreted</keyword>
<evidence type="ECO:0000313" key="8">
    <source>
        <dbReference type="Proteomes" id="UP000198287"/>
    </source>
</evidence>
<dbReference type="OrthoDB" id="199913at2759"/>
<evidence type="ECO:0000256" key="1">
    <source>
        <dbReference type="ARBA" id="ARBA00004613"/>
    </source>
</evidence>
<keyword evidence="5" id="KW-0812">Transmembrane</keyword>
<dbReference type="InterPro" id="IPR029058">
    <property type="entry name" value="AB_hydrolase_fold"/>
</dbReference>
<accession>A0A226ELL1</accession>
<comment type="similarity">
    <text evidence="2 4">Belongs to the AB hydrolase superfamily. Lipase family.</text>
</comment>